<dbReference type="InterPro" id="IPR018181">
    <property type="entry name" value="Heat_shock_70_CS"/>
</dbReference>
<comment type="caution">
    <text evidence="4">The sequence shown here is derived from an EMBL/GenBank/DDBJ whole genome shotgun (WGS) entry which is preliminary data.</text>
</comment>
<keyword evidence="5" id="KW-1185">Reference proteome</keyword>
<keyword evidence="2" id="KW-0547">Nucleotide-binding</keyword>
<organism evidence="4 5">
    <name type="scientific">Leptotrombidium deliense</name>
    <dbReference type="NCBI Taxonomy" id="299467"/>
    <lineage>
        <taxon>Eukaryota</taxon>
        <taxon>Metazoa</taxon>
        <taxon>Ecdysozoa</taxon>
        <taxon>Arthropoda</taxon>
        <taxon>Chelicerata</taxon>
        <taxon>Arachnida</taxon>
        <taxon>Acari</taxon>
        <taxon>Acariformes</taxon>
        <taxon>Trombidiformes</taxon>
        <taxon>Prostigmata</taxon>
        <taxon>Anystina</taxon>
        <taxon>Parasitengona</taxon>
        <taxon>Trombiculoidea</taxon>
        <taxon>Trombiculidae</taxon>
        <taxon>Leptotrombidium</taxon>
    </lineage>
</organism>
<dbReference type="SUPFAM" id="SSF53067">
    <property type="entry name" value="Actin-like ATPase domain"/>
    <property type="match status" value="1"/>
</dbReference>
<accession>A0A443Q771</accession>
<evidence type="ECO:0000313" key="5">
    <source>
        <dbReference type="Proteomes" id="UP000288716"/>
    </source>
</evidence>
<dbReference type="PROSITE" id="PS00297">
    <property type="entry name" value="HSP70_1"/>
    <property type="match status" value="1"/>
</dbReference>
<name>A0A443Q771_9ACAR</name>
<gene>
    <name evidence="4" type="ORF">B4U80_06379</name>
</gene>
<dbReference type="InterPro" id="IPR043129">
    <property type="entry name" value="ATPase_NBD"/>
</dbReference>
<dbReference type="Gene3D" id="3.30.420.40">
    <property type="match status" value="1"/>
</dbReference>
<reference evidence="4 5" key="1">
    <citation type="journal article" date="2018" name="Gigascience">
        <title>Genomes of trombidid mites reveal novel predicted allergens and laterally-transferred genes associated with secondary metabolism.</title>
        <authorList>
            <person name="Dong X."/>
            <person name="Chaisiri K."/>
            <person name="Xia D."/>
            <person name="Armstrong S.D."/>
            <person name="Fang Y."/>
            <person name="Donnelly M.J."/>
            <person name="Kadowaki T."/>
            <person name="McGarry J.W."/>
            <person name="Darby A.C."/>
            <person name="Makepeace B.L."/>
        </authorList>
    </citation>
    <scope>NUCLEOTIDE SEQUENCE [LARGE SCALE GENOMIC DNA]</scope>
    <source>
        <strain evidence="4">UoL-UT</strain>
    </source>
</reference>
<dbReference type="Proteomes" id="UP000288716">
    <property type="component" value="Unassembled WGS sequence"/>
</dbReference>
<evidence type="ECO:0000256" key="2">
    <source>
        <dbReference type="ARBA" id="ARBA00022741"/>
    </source>
</evidence>
<proteinExistence type="inferred from homology"/>
<dbReference type="GO" id="GO:0005524">
    <property type="term" value="F:ATP binding"/>
    <property type="evidence" value="ECO:0007669"/>
    <property type="project" value="UniProtKB-KW"/>
</dbReference>
<comment type="similarity">
    <text evidence="1">Belongs to the heat shock protein 70 family.</text>
</comment>
<feature type="non-terminal residue" evidence="4">
    <location>
        <position position="73"/>
    </location>
</feature>
<keyword evidence="3" id="KW-0067">ATP-binding</keyword>
<evidence type="ECO:0000313" key="4">
    <source>
        <dbReference type="EMBL" id="RWR98894.1"/>
    </source>
</evidence>
<protein>
    <submittedName>
        <fullName evidence="4">Uncharacterized protein</fullName>
    </submittedName>
</protein>
<dbReference type="VEuPathDB" id="VectorBase:LDEU014663"/>
<dbReference type="GO" id="GO:0140662">
    <property type="term" value="F:ATP-dependent protein folding chaperone"/>
    <property type="evidence" value="ECO:0007669"/>
    <property type="project" value="InterPro"/>
</dbReference>
<evidence type="ECO:0000256" key="1">
    <source>
        <dbReference type="ARBA" id="ARBA00007381"/>
    </source>
</evidence>
<dbReference type="EMBL" id="NCKV01066645">
    <property type="protein sequence ID" value="RWR98894.1"/>
    <property type="molecule type" value="Genomic_DNA"/>
</dbReference>
<sequence length="73" mass="8583">PSNIIGIDLGTTLSCVAIYSREKLELFENDCGLRRGQRLHMWHSLKAKELWVMKRNEVMVRSSYLNQPFEHHV</sequence>
<dbReference type="Pfam" id="PF00012">
    <property type="entry name" value="HSP70"/>
    <property type="match status" value="1"/>
</dbReference>
<evidence type="ECO:0000256" key="3">
    <source>
        <dbReference type="ARBA" id="ARBA00022840"/>
    </source>
</evidence>
<dbReference type="OrthoDB" id="6511113at2759"/>
<dbReference type="InterPro" id="IPR013126">
    <property type="entry name" value="Hsp_70_fam"/>
</dbReference>
<feature type="non-terminal residue" evidence="4">
    <location>
        <position position="1"/>
    </location>
</feature>
<dbReference type="AlphaFoldDB" id="A0A443Q771"/>